<evidence type="ECO:0000313" key="2">
    <source>
        <dbReference type="EMBL" id="SVB21674.1"/>
    </source>
</evidence>
<proteinExistence type="predicted"/>
<name>A0A382C710_9ZZZZ</name>
<gene>
    <name evidence="2" type="ORF">METZ01_LOCUS174528</name>
</gene>
<feature type="non-terminal residue" evidence="2">
    <location>
        <position position="49"/>
    </location>
</feature>
<feature type="compositionally biased region" description="Basic and acidic residues" evidence="1">
    <location>
        <begin position="16"/>
        <end position="28"/>
    </location>
</feature>
<reference evidence="2" key="1">
    <citation type="submission" date="2018-05" db="EMBL/GenBank/DDBJ databases">
        <authorList>
            <person name="Lanie J.A."/>
            <person name="Ng W.-L."/>
            <person name="Kazmierczak K.M."/>
            <person name="Andrzejewski T.M."/>
            <person name="Davidsen T.M."/>
            <person name="Wayne K.J."/>
            <person name="Tettelin H."/>
            <person name="Glass J.I."/>
            <person name="Rusch D."/>
            <person name="Podicherti R."/>
            <person name="Tsui H.-C.T."/>
            <person name="Winkler M.E."/>
        </authorList>
    </citation>
    <scope>NUCLEOTIDE SEQUENCE</scope>
</reference>
<accession>A0A382C710</accession>
<protein>
    <submittedName>
        <fullName evidence="2">Uncharacterized protein</fullName>
    </submittedName>
</protein>
<evidence type="ECO:0000256" key="1">
    <source>
        <dbReference type="SAM" id="MobiDB-lite"/>
    </source>
</evidence>
<dbReference type="AlphaFoldDB" id="A0A382C710"/>
<sequence length="49" mass="5650">TYLVYTTHARITDEQRAIRYRRESDPCRRRPGGSTGYHSGSGARPELRV</sequence>
<feature type="region of interest" description="Disordered" evidence="1">
    <location>
        <begin position="16"/>
        <end position="49"/>
    </location>
</feature>
<feature type="non-terminal residue" evidence="2">
    <location>
        <position position="1"/>
    </location>
</feature>
<organism evidence="2">
    <name type="scientific">marine metagenome</name>
    <dbReference type="NCBI Taxonomy" id="408172"/>
    <lineage>
        <taxon>unclassified sequences</taxon>
        <taxon>metagenomes</taxon>
        <taxon>ecological metagenomes</taxon>
    </lineage>
</organism>
<dbReference type="EMBL" id="UINC01033037">
    <property type="protein sequence ID" value="SVB21674.1"/>
    <property type="molecule type" value="Genomic_DNA"/>
</dbReference>